<dbReference type="OrthoDB" id="8872899at2759"/>
<evidence type="ECO:0000256" key="1">
    <source>
        <dbReference type="ARBA" id="ARBA00004613"/>
    </source>
</evidence>
<evidence type="ECO:0000256" key="4">
    <source>
        <dbReference type="ARBA" id="ARBA00022525"/>
    </source>
</evidence>
<reference evidence="8 9" key="1">
    <citation type="submission" date="2018-10" db="EMBL/GenBank/DDBJ databases">
        <title>Improved assembly of the deer mouse Peromyscus maniculatus genome.</title>
        <authorList>
            <person name="Lassance J.-M."/>
            <person name="Hoekstra H.E."/>
        </authorList>
    </citation>
    <scope>NUCLEOTIDE SEQUENCE [LARGE SCALE GENOMIC DNA]</scope>
</reference>
<gene>
    <name evidence="8" type="primary">Ppbp</name>
</gene>
<dbReference type="InterPro" id="IPR036048">
    <property type="entry name" value="Interleukin_8-like_sf"/>
</dbReference>
<dbReference type="GO" id="GO:0008009">
    <property type="term" value="F:chemokine activity"/>
    <property type="evidence" value="ECO:0007669"/>
    <property type="project" value="Ensembl"/>
</dbReference>
<evidence type="ECO:0000259" key="7">
    <source>
        <dbReference type="SMART" id="SM00199"/>
    </source>
</evidence>
<dbReference type="Proteomes" id="UP000694547">
    <property type="component" value="Chromosome 10"/>
</dbReference>
<dbReference type="GO" id="GO:0005615">
    <property type="term" value="C:extracellular space"/>
    <property type="evidence" value="ECO:0007669"/>
    <property type="project" value="UniProtKB-KW"/>
</dbReference>
<dbReference type="InterPro" id="IPR001089">
    <property type="entry name" value="Chemokine_CXC"/>
</dbReference>
<keyword evidence="5" id="KW-1015">Disulfide bond</keyword>
<keyword evidence="4" id="KW-0964">Secreted</keyword>
<protein>
    <submittedName>
        <fullName evidence="8">Pro-platelet basic protein</fullName>
    </submittedName>
</protein>
<dbReference type="GO" id="GO:0002523">
    <property type="term" value="P:leukocyte migration involved in inflammatory response"/>
    <property type="evidence" value="ECO:0007669"/>
    <property type="project" value="Ensembl"/>
</dbReference>
<evidence type="ECO:0000256" key="2">
    <source>
        <dbReference type="ARBA" id="ARBA00010665"/>
    </source>
</evidence>
<dbReference type="AlphaFoldDB" id="A0A6I9M6T0"/>
<reference evidence="8" key="3">
    <citation type="submission" date="2025-09" db="UniProtKB">
        <authorList>
            <consortium name="Ensembl"/>
        </authorList>
    </citation>
    <scope>IDENTIFICATION</scope>
</reference>
<dbReference type="InterPro" id="IPR001811">
    <property type="entry name" value="Chemokine_IL8-like_dom"/>
</dbReference>
<feature type="domain" description="Chemokine interleukin-8-like" evidence="7">
    <location>
        <begin position="49"/>
        <end position="109"/>
    </location>
</feature>
<proteinExistence type="inferred from homology"/>
<evidence type="ECO:0000313" key="9">
    <source>
        <dbReference type="Proteomes" id="UP000694547"/>
    </source>
</evidence>
<name>A0A6I9M6T0_PERMB</name>
<accession>A0A6I9M6T0</accession>
<reference evidence="8" key="2">
    <citation type="submission" date="2025-08" db="UniProtKB">
        <authorList>
            <consortium name="Ensembl"/>
        </authorList>
    </citation>
    <scope>IDENTIFICATION</scope>
</reference>
<keyword evidence="3" id="KW-0202">Cytokine</keyword>
<comment type="similarity">
    <text evidence="2">Belongs to the intercrine alpha (chemokine CxC) family.</text>
</comment>
<feature type="signal peptide" evidence="6">
    <location>
        <begin position="1"/>
        <end position="38"/>
    </location>
</feature>
<dbReference type="PRINTS" id="PR00437">
    <property type="entry name" value="SMALLCYTKCXC"/>
</dbReference>
<dbReference type="InterPro" id="IPR033899">
    <property type="entry name" value="CXC_Chemokine_domain"/>
</dbReference>
<dbReference type="RefSeq" id="XP_006993581.1">
    <property type="nucleotide sequence ID" value="XM_006993519.1"/>
</dbReference>
<dbReference type="FunFam" id="2.40.50.40:FF:000004">
    <property type="entry name" value="C-X-C motif chemokine"/>
    <property type="match status" value="1"/>
</dbReference>
<dbReference type="SUPFAM" id="SSF54117">
    <property type="entry name" value="Interleukin 8-like chemokines"/>
    <property type="match status" value="1"/>
</dbReference>
<evidence type="ECO:0000313" key="8">
    <source>
        <dbReference type="Ensembl" id="ENSPEMP00000035261.1"/>
    </source>
</evidence>
<evidence type="ECO:0000256" key="3">
    <source>
        <dbReference type="ARBA" id="ARBA00022514"/>
    </source>
</evidence>
<sequence>MGFRLRPPSSCTRASPLPNLQVLPLLALLLTALVPTEAGRRGDVDPYIELRCRCPNIISGIPLSSISLVNVFRPGVHCANVEVIATLKNGDKTCLDPNAPAIKKIVMKILEGY</sequence>
<dbReference type="InterPro" id="IPR039809">
    <property type="entry name" value="Chemokine_b/g/d"/>
</dbReference>
<dbReference type="Pfam" id="PF00048">
    <property type="entry name" value="IL8"/>
    <property type="match status" value="1"/>
</dbReference>
<dbReference type="Gene3D" id="2.40.50.40">
    <property type="match status" value="1"/>
</dbReference>
<dbReference type="Ensembl" id="ENSPEMT00000038474.1">
    <property type="protein sequence ID" value="ENSPEMP00000035261.1"/>
    <property type="gene ID" value="ENSPEMG00000027069.1"/>
</dbReference>
<dbReference type="PANTHER" id="PTHR12015:SF198">
    <property type="entry name" value="PLATELET BASIC PROTEIN"/>
    <property type="match status" value="1"/>
</dbReference>
<dbReference type="CDD" id="cd00273">
    <property type="entry name" value="Chemokine_CXC"/>
    <property type="match status" value="1"/>
</dbReference>
<feature type="chain" id="PRO_5044635803" evidence="6">
    <location>
        <begin position="39"/>
        <end position="113"/>
    </location>
</feature>
<dbReference type="GeneID" id="102915432"/>
<evidence type="ECO:0000256" key="6">
    <source>
        <dbReference type="SAM" id="SignalP"/>
    </source>
</evidence>
<dbReference type="GO" id="GO:0006955">
    <property type="term" value="P:immune response"/>
    <property type="evidence" value="ECO:0007669"/>
    <property type="project" value="InterPro"/>
</dbReference>
<dbReference type="PRINTS" id="PR00436">
    <property type="entry name" value="INTERLEUKIN8"/>
</dbReference>
<dbReference type="SMART" id="SM00199">
    <property type="entry name" value="SCY"/>
    <property type="match status" value="1"/>
</dbReference>
<dbReference type="CTD" id="5473"/>
<keyword evidence="6" id="KW-0732">Signal</keyword>
<keyword evidence="9" id="KW-1185">Reference proteome</keyword>
<comment type="subcellular location">
    <subcellularLocation>
        <location evidence="1">Secreted</location>
    </subcellularLocation>
</comment>
<evidence type="ECO:0000256" key="5">
    <source>
        <dbReference type="ARBA" id="ARBA00023157"/>
    </source>
</evidence>
<organism evidence="8 9">
    <name type="scientific">Peromyscus maniculatus bairdii</name>
    <name type="common">Prairie deer mouse</name>
    <dbReference type="NCBI Taxonomy" id="230844"/>
    <lineage>
        <taxon>Eukaryota</taxon>
        <taxon>Metazoa</taxon>
        <taxon>Chordata</taxon>
        <taxon>Craniata</taxon>
        <taxon>Vertebrata</taxon>
        <taxon>Euteleostomi</taxon>
        <taxon>Mammalia</taxon>
        <taxon>Eutheria</taxon>
        <taxon>Euarchontoglires</taxon>
        <taxon>Glires</taxon>
        <taxon>Rodentia</taxon>
        <taxon>Myomorpha</taxon>
        <taxon>Muroidea</taxon>
        <taxon>Cricetidae</taxon>
        <taxon>Neotominae</taxon>
        <taxon>Peromyscus</taxon>
    </lineage>
</organism>
<dbReference type="GeneTree" id="ENSGT00940000162559"/>
<dbReference type="PANTHER" id="PTHR12015">
    <property type="entry name" value="SMALL INDUCIBLE CYTOKINE A"/>
    <property type="match status" value="1"/>
</dbReference>